<evidence type="ECO:0000313" key="1">
    <source>
        <dbReference type="EMBL" id="MSU90982.1"/>
    </source>
</evidence>
<keyword evidence="2" id="KW-1185">Reference proteome</keyword>
<dbReference type="Proteomes" id="UP000474957">
    <property type="component" value="Unassembled WGS sequence"/>
</dbReference>
<evidence type="ECO:0008006" key="3">
    <source>
        <dbReference type="Google" id="ProtNLM"/>
    </source>
</evidence>
<name>A0A6L5Z4M4_9RHOB</name>
<dbReference type="SUPFAM" id="SSF52540">
    <property type="entry name" value="P-loop containing nucleoside triphosphate hydrolases"/>
    <property type="match status" value="1"/>
</dbReference>
<organism evidence="1 2">
    <name type="scientific">Halovulum marinum</name>
    <dbReference type="NCBI Taxonomy" id="2662447"/>
    <lineage>
        <taxon>Bacteria</taxon>
        <taxon>Pseudomonadati</taxon>
        <taxon>Pseudomonadota</taxon>
        <taxon>Alphaproteobacteria</taxon>
        <taxon>Rhodobacterales</taxon>
        <taxon>Paracoccaceae</taxon>
        <taxon>Halovulum</taxon>
    </lineage>
</organism>
<accession>A0A6L5Z4M4</accession>
<dbReference type="InterPro" id="IPR027417">
    <property type="entry name" value="P-loop_NTPase"/>
</dbReference>
<reference evidence="1 2" key="1">
    <citation type="submission" date="2019-10" db="EMBL/GenBank/DDBJ databases">
        <title>Cognatihalovulum marinum gen. nov. sp. nov., a new member of the family Rhodobacteraceae isolated from deep seawater of the Northwest Indian Ocean.</title>
        <authorList>
            <person name="Ruan C."/>
            <person name="Wang J."/>
            <person name="Zheng X."/>
            <person name="Song L."/>
            <person name="Zhu Y."/>
            <person name="Huang Y."/>
            <person name="Lu Z."/>
            <person name="Du W."/>
            <person name="Huang L."/>
            <person name="Dai X."/>
        </authorList>
    </citation>
    <scope>NUCLEOTIDE SEQUENCE [LARGE SCALE GENOMIC DNA]</scope>
    <source>
        <strain evidence="1 2">2CG4</strain>
    </source>
</reference>
<dbReference type="Gene3D" id="3.40.50.300">
    <property type="entry name" value="P-loop containing nucleotide triphosphate hydrolases"/>
    <property type="match status" value="1"/>
</dbReference>
<dbReference type="AlphaFoldDB" id="A0A6L5Z4M4"/>
<proteinExistence type="predicted"/>
<comment type="caution">
    <text evidence="1">The sequence shown here is derived from an EMBL/GenBank/DDBJ whole genome shotgun (WGS) entry which is preliminary data.</text>
</comment>
<gene>
    <name evidence="1" type="ORF">GE300_15415</name>
</gene>
<dbReference type="EMBL" id="WIND01000014">
    <property type="protein sequence ID" value="MSU90982.1"/>
    <property type="molecule type" value="Genomic_DNA"/>
</dbReference>
<protein>
    <recommendedName>
        <fullName evidence="3">Sulfotransferase family protein</fullName>
    </recommendedName>
</protein>
<dbReference type="RefSeq" id="WP_154447682.1">
    <property type="nucleotide sequence ID" value="NZ_WIND01000014.1"/>
</dbReference>
<sequence>MTDDTARPRLLVHVGFHKTGSSAVQMALSAQAEQADAGFHYPHAGRLEHWPHAHHQLVEDLRHGRTDSLQALVAEVACADGGPPPLTVLSCEDLATIQNARLLGHIRAAFPDHDVCAVAVVRPHVDWLRSMYLERVKRHVTTLAPMDYYREHREKLRYVPILDTMVQTGCAVEVLDYRALDLPGDLVTRLSGEVLTAQVQKRYNVSLSARMTMVLLDFYRGGGARGVDVHRLIHNAYDLDRRCGTRAPDADVFDAEQIGQIHAFFAEDRRLLAAQFGLPDADAAAPAPKGELVRPGPHNLPELMRCLLTAP</sequence>
<evidence type="ECO:0000313" key="2">
    <source>
        <dbReference type="Proteomes" id="UP000474957"/>
    </source>
</evidence>